<organism evidence="1 2">
    <name type="scientific">Lichenifustis flavocetrariae</name>
    <dbReference type="NCBI Taxonomy" id="2949735"/>
    <lineage>
        <taxon>Bacteria</taxon>
        <taxon>Pseudomonadati</taxon>
        <taxon>Pseudomonadota</taxon>
        <taxon>Alphaproteobacteria</taxon>
        <taxon>Hyphomicrobiales</taxon>
        <taxon>Lichenihabitantaceae</taxon>
        <taxon>Lichenifustis</taxon>
    </lineage>
</organism>
<dbReference type="AlphaFoldDB" id="A0AA41YT12"/>
<keyword evidence="2" id="KW-1185">Reference proteome</keyword>
<accession>A0AA41YT12</accession>
<name>A0AA41YT12_9HYPH</name>
<dbReference type="Proteomes" id="UP001165667">
    <property type="component" value="Unassembled WGS sequence"/>
</dbReference>
<proteinExistence type="predicted"/>
<gene>
    <name evidence="1" type="ORF">M8523_08470</name>
</gene>
<reference evidence="1" key="1">
    <citation type="submission" date="2022-05" db="EMBL/GenBank/DDBJ databases">
        <authorList>
            <person name="Pankratov T."/>
        </authorList>
    </citation>
    <scope>NUCLEOTIDE SEQUENCE</scope>
    <source>
        <strain evidence="1">BP6-180914</strain>
    </source>
</reference>
<sequence length="64" mass="6827">MTVDGVSRFSANELALLNEAVRRVETSRGHSGTSRSVIVEAVSTALRQGRRDLFGLVKAGVRAA</sequence>
<evidence type="ECO:0000313" key="1">
    <source>
        <dbReference type="EMBL" id="MCW6508054.1"/>
    </source>
</evidence>
<comment type="caution">
    <text evidence="1">The sequence shown here is derived from an EMBL/GenBank/DDBJ whole genome shotgun (WGS) entry which is preliminary data.</text>
</comment>
<evidence type="ECO:0000313" key="2">
    <source>
        <dbReference type="Proteomes" id="UP001165667"/>
    </source>
</evidence>
<dbReference type="RefSeq" id="WP_282584405.1">
    <property type="nucleotide sequence ID" value="NZ_JAMOIM010000004.1"/>
</dbReference>
<protein>
    <submittedName>
        <fullName evidence="1">Uncharacterized protein</fullName>
    </submittedName>
</protein>
<dbReference type="EMBL" id="JAMOIM010000004">
    <property type="protein sequence ID" value="MCW6508054.1"/>
    <property type="molecule type" value="Genomic_DNA"/>
</dbReference>